<keyword evidence="5 7" id="KW-1133">Transmembrane helix</keyword>
<dbReference type="EMBL" id="QGDC01000001">
    <property type="protein sequence ID" value="RCH56877.1"/>
    <property type="molecule type" value="Genomic_DNA"/>
</dbReference>
<keyword evidence="10" id="KW-1185">Reference proteome</keyword>
<dbReference type="RefSeq" id="WP_114003774.1">
    <property type="nucleotide sequence ID" value="NZ_QGDC01000001.1"/>
</dbReference>
<name>A0A367GTY4_9SPHI</name>
<gene>
    <name evidence="9" type="ORF">DJ568_03205</name>
</gene>
<dbReference type="PANTHER" id="PTHR33778:SF1">
    <property type="entry name" value="MAGNESIUM TRANSPORTER YHID-RELATED"/>
    <property type="match status" value="1"/>
</dbReference>
<comment type="similarity">
    <text evidence="2">Belongs to the MgtC/SapB family.</text>
</comment>
<dbReference type="Pfam" id="PF02308">
    <property type="entry name" value="MgtC"/>
    <property type="match status" value="1"/>
</dbReference>
<evidence type="ECO:0000256" key="3">
    <source>
        <dbReference type="ARBA" id="ARBA00022475"/>
    </source>
</evidence>
<dbReference type="GO" id="GO:0005886">
    <property type="term" value="C:plasma membrane"/>
    <property type="evidence" value="ECO:0007669"/>
    <property type="project" value="UniProtKB-SubCell"/>
</dbReference>
<dbReference type="AlphaFoldDB" id="A0A367GTY4"/>
<evidence type="ECO:0000256" key="2">
    <source>
        <dbReference type="ARBA" id="ARBA00009298"/>
    </source>
</evidence>
<evidence type="ECO:0000256" key="7">
    <source>
        <dbReference type="SAM" id="Phobius"/>
    </source>
</evidence>
<dbReference type="InterPro" id="IPR049177">
    <property type="entry name" value="MgtC_SapB_SrpB_YhiD_N"/>
</dbReference>
<feature type="transmembrane region" description="Helical" evidence="7">
    <location>
        <begin position="12"/>
        <end position="31"/>
    </location>
</feature>
<evidence type="ECO:0000313" key="10">
    <source>
        <dbReference type="Proteomes" id="UP000253209"/>
    </source>
</evidence>
<dbReference type="OrthoDB" id="9811198at2"/>
<feature type="transmembrane region" description="Helical" evidence="7">
    <location>
        <begin position="119"/>
        <end position="135"/>
    </location>
</feature>
<organism evidence="9 10">
    <name type="scientific">Mucilaginibacter hurinus</name>
    <dbReference type="NCBI Taxonomy" id="2201324"/>
    <lineage>
        <taxon>Bacteria</taxon>
        <taxon>Pseudomonadati</taxon>
        <taxon>Bacteroidota</taxon>
        <taxon>Sphingobacteriia</taxon>
        <taxon>Sphingobacteriales</taxon>
        <taxon>Sphingobacteriaceae</taxon>
        <taxon>Mucilaginibacter</taxon>
    </lineage>
</organism>
<evidence type="ECO:0000256" key="6">
    <source>
        <dbReference type="ARBA" id="ARBA00023136"/>
    </source>
</evidence>
<feature type="transmembrane region" description="Helical" evidence="7">
    <location>
        <begin position="43"/>
        <end position="61"/>
    </location>
</feature>
<evidence type="ECO:0000259" key="8">
    <source>
        <dbReference type="Pfam" id="PF02308"/>
    </source>
</evidence>
<feature type="domain" description="MgtC/SapB/SrpB/YhiD N-terminal" evidence="8">
    <location>
        <begin position="19"/>
        <end position="136"/>
    </location>
</feature>
<proteinExistence type="inferred from homology"/>
<feature type="transmembrane region" description="Helical" evidence="7">
    <location>
        <begin position="94"/>
        <end position="113"/>
    </location>
</feature>
<protein>
    <submittedName>
        <fullName evidence="9">MgtC/SapB family protein</fullName>
    </submittedName>
</protein>
<keyword evidence="4 7" id="KW-0812">Transmembrane</keyword>
<evidence type="ECO:0000256" key="4">
    <source>
        <dbReference type="ARBA" id="ARBA00022692"/>
    </source>
</evidence>
<evidence type="ECO:0000256" key="5">
    <source>
        <dbReference type="ARBA" id="ARBA00022989"/>
    </source>
</evidence>
<reference evidence="9 10" key="1">
    <citation type="submission" date="2018-05" db="EMBL/GenBank/DDBJ databases">
        <title>Mucilaginibacter hurinus sp. nov., isolated from briquette warehouse soil.</title>
        <authorList>
            <person name="Choi L."/>
        </authorList>
    </citation>
    <scope>NUCLEOTIDE SEQUENCE [LARGE SCALE GENOMIC DNA]</scope>
    <source>
        <strain evidence="9 10">ZR32</strain>
    </source>
</reference>
<feature type="transmembrane region" description="Helical" evidence="7">
    <location>
        <begin position="67"/>
        <end position="87"/>
    </location>
</feature>
<evidence type="ECO:0000313" key="9">
    <source>
        <dbReference type="EMBL" id="RCH56877.1"/>
    </source>
</evidence>
<comment type="caution">
    <text evidence="9">The sequence shown here is derived from an EMBL/GenBank/DDBJ whole genome shotgun (WGS) entry which is preliminary data.</text>
</comment>
<accession>A0A367GTY4</accession>
<dbReference type="PANTHER" id="PTHR33778">
    <property type="entry name" value="PROTEIN MGTC"/>
    <property type="match status" value="1"/>
</dbReference>
<keyword evidence="3" id="KW-1003">Cell membrane</keyword>
<comment type="subcellular location">
    <subcellularLocation>
        <location evidence="1">Cell membrane</location>
        <topology evidence="1">Multi-pass membrane protein</topology>
    </subcellularLocation>
</comment>
<dbReference type="Proteomes" id="UP000253209">
    <property type="component" value="Unassembled WGS sequence"/>
</dbReference>
<dbReference type="PRINTS" id="PR01837">
    <property type="entry name" value="MGTCSAPBPROT"/>
</dbReference>
<evidence type="ECO:0000256" key="1">
    <source>
        <dbReference type="ARBA" id="ARBA00004651"/>
    </source>
</evidence>
<sequence>METITVTYLSELIILAKIVTAFLLGAVIGYDREKHGQDAGVRTYAAVCIGATIFTAIAAHLGDTAAASRIVANIVMGVGFLGAGIITRNDSTKSSFGLTTAATTWCTAAVGVTIGLNEYIVAIGTTIVLYFLLSLHHQPWYKKWKQGIADRQ</sequence>
<keyword evidence="6 7" id="KW-0472">Membrane</keyword>
<dbReference type="InterPro" id="IPR003416">
    <property type="entry name" value="MgtC/SapB/SrpB/YhiD_fam"/>
</dbReference>